<accession>A0ABU1RX19</accession>
<dbReference type="PROSITE" id="PS00018">
    <property type="entry name" value="EF_HAND_1"/>
    <property type="match status" value="1"/>
</dbReference>
<evidence type="ECO:0000313" key="3">
    <source>
        <dbReference type="EMBL" id="MDR6842674.1"/>
    </source>
</evidence>
<dbReference type="Pfam" id="PF13202">
    <property type="entry name" value="EF-hand_5"/>
    <property type="match status" value="2"/>
</dbReference>
<gene>
    <name evidence="3" type="ORF">J2W94_002979</name>
</gene>
<evidence type="ECO:0000256" key="1">
    <source>
        <dbReference type="SAM" id="SignalP"/>
    </source>
</evidence>
<feature type="signal peptide" evidence="1">
    <location>
        <begin position="1"/>
        <end position="23"/>
    </location>
</feature>
<feature type="domain" description="EF-hand" evidence="2">
    <location>
        <begin position="57"/>
        <end position="92"/>
    </location>
</feature>
<feature type="chain" id="PRO_5047297275" evidence="1">
    <location>
        <begin position="24"/>
        <end position="94"/>
    </location>
</feature>
<dbReference type="SMART" id="SM00054">
    <property type="entry name" value="EFh"/>
    <property type="match status" value="1"/>
</dbReference>
<dbReference type="PROSITE" id="PS51257">
    <property type="entry name" value="PROKAR_LIPOPROTEIN"/>
    <property type="match status" value="1"/>
</dbReference>
<evidence type="ECO:0000259" key="2">
    <source>
        <dbReference type="PROSITE" id="PS50222"/>
    </source>
</evidence>
<sequence>MNIPRLSKTAAAALILFSGIACAQQSISDEQKQAALERLQGADANKDGFIDKTEAEAKLPRVAKNFDKLDSNRDGRLSPEEFRAMASKFASRSR</sequence>
<dbReference type="Proteomes" id="UP001254759">
    <property type="component" value="Unassembled WGS sequence"/>
</dbReference>
<dbReference type="InterPro" id="IPR011992">
    <property type="entry name" value="EF-hand-dom_pair"/>
</dbReference>
<proteinExistence type="predicted"/>
<dbReference type="PROSITE" id="PS50222">
    <property type="entry name" value="EF_HAND_2"/>
    <property type="match status" value="1"/>
</dbReference>
<dbReference type="Gene3D" id="1.10.238.10">
    <property type="entry name" value="EF-hand"/>
    <property type="match status" value="1"/>
</dbReference>
<comment type="caution">
    <text evidence="3">The sequence shown here is derived from an EMBL/GenBank/DDBJ whole genome shotgun (WGS) entry which is preliminary data.</text>
</comment>
<organism evidence="3 4">
    <name type="scientific">Pseudoxanthomonas sacheonensis</name>
    <dbReference type="NCBI Taxonomy" id="443615"/>
    <lineage>
        <taxon>Bacteria</taxon>
        <taxon>Pseudomonadati</taxon>
        <taxon>Pseudomonadota</taxon>
        <taxon>Gammaproteobacteria</taxon>
        <taxon>Lysobacterales</taxon>
        <taxon>Lysobacteraceae</taxon>
        <taxon>Pseudoxanthomonas</taxon>
    </lineage>
</organism>
<dbReference type="RefSeq" id="WP_310095052.1">
    <property type="nucleotide sequence ID" value="NZ_JAVDTT010000004.1"/>
</dbReference>
<evidence type="ECO:0000313" key="4">
    <source>
        <dbReference type="Proteomes" id="UP001254759"/>
    </source>
</evidence>
<dbReference type="InterPro" id="IPR002048">
    <property type="entry name" value="EF_hand_dom"/>
</dbReference>
<dbReference type="SUPFAM" id="SSF47473">
    <property type="entry name" value="EF-hand"/>
    <property type="match status" value="1"/>
</dbReference>
<dbReference type="EMBL" id="JAVDTT010000004">
    <property type="protein sequence ID" value="MDR6842674.1"/>
    <property type="molecule type" value="Genomic_DNA"/>
</dbReference>
<keyword evidence="4" id="KW-1185">Reference proteome</keyword>
<keyword evidence="1" id="KW-0732">Signal</keyword>
<name>A0ABU1RX19_9GAMM</name>
<reference evidence="3 4" key="1">
    <citation type="submission" date="2023-07" db="EMBL/GenBank/DDBJ databases">
        <title>Sorghum-associated microbial communities from plants grown in Nebraska, USA.</title>
        <authorList>
            <person name="Schachtman D."/>
        </authorList>
    </citation>
    <scope>NUCLEOTIDE SEQUENCE [LARGE SCALE GENOMIC DNA]</scope>
    <source>
        <strain evidence="3 4">BE107</strain>
    </source>
</reference>
<protein>
    <submittedName>
        <fullName evidence="3">Ca2+-binding EF-hand superfamily protein</fullName>
    </submittedName>
</protein>
<dbReference type="InterPro" id="IPR018247">
    <property type="entry name" value="EF_Hand_1_Ca_BS"/>
</dbReference>